<gene>
    <name evidence="3" type="ORF">BJ980_003437</name>
</gene>
<dbReference type="Pfam" id="PF13180">
    <property type="entry name" value="PDZ_2"/>
    <property type="match status" value="1"/>
</dbReference>
<dbReference type="Gene3D" id="3.30.230.10">
    <property type="match status" value="1"/>
</dbReference>
<keyword evidence="4" id="KW-1185">Reference proteome</keyword>
<sequence length="349" mass="37232">MSRRTLAIVISVPLMVALWIAAAMVPVPYVTFSPGVTVDVLSEVGGQERIQVQGHDTYYDGGELRMTTVSVTTAENKVSLFSALSAWLSDERAVQPYDAYYEEGTTNEQNDIESSVQMVSSQDAAIAAALRALNYDLKPTVEIFHVNQDSPADGKLGVRDRIVRVNGKDIKGDVSLVAKQVKAAGTKPVTFTVIRDKKRSTVKVTPEKVDGKPMVGITSGPSFVFPFQVAVNIDPRIGGPSAGLMFSLAIFDTLTKGSLTGGHRIAGTGTIDAEGKVGPIGGIQQKIPAARKAGSELFLVPPDNCEEALGGANGDMRLVRADTLESARTSIETWVKNPKAKLPSCKDVK</sequence>
<evidence type="ECO:0000259" key="2">
    <source>
        <dbReference type="Pfam" id="PF13180"/>
    </source>
</evidence>
<organism evidence="3 4">
    <name type="scientific">Nocardioides daedukensis</name>
    <dbReference type="NCBI Taxonomy" id="634462"/>
    <lineage>
        <taxon>Bacteria</taxon>
        <taxon>Bacillati</taxon>
        <taxon>Actinomycetota</taxon>
        <taxon>Actinomycetes</taxon>
        <taxon>Propionibacteriales</taxon>
        <taxon>Nocardioidaceae</taxon>
        <taxon>Nocardioides</taxon>
    </lineage>
</organism>
<dbReference type="GO" id="GO:0030163">
    <property type="term" value="P:protein catabolic process"/>
    <property type="evidence" value="ECO:0007669"/>
    <property type="project" value="InterPro"/>
</dbReference>
<reference evidence="3 4" key="1">
    <citation type="submission" date="2020-07" db="EMBL/GenBank/DDBJ databases">
        <title>Sequencing the genomes of 1000 actinobacteria strains.</title>
        <authorList>
            <person name="Klenk H.-P."/>
        </authorList>
    </citation>
    <scope>NUCLEOTIDE SEQUENCE [LARGE SCALE GENOMIC DNA]</scope>
    <source>
        <strain evidence="3 4">DSM 23819</strain>
    </source>
</reference>
<dbReference type="PANTHER" id="PTHR10046">
    <property type="entry name" value="ATP DEPENDENT LON PROTEASE FAMILY MEMBER"/>
    <property type="match status" value="1"/>
</dbReference>
<dbReference type="InterPro" id="IPR036034">
    <property type="entry name" value="PDZ_sf"/>
</dbReference>
<dbReference type="Pfam" id="PF05362">
    <property type="entry name" value="Lon_C"/>
    <property type="match status" value="1"/>
</dbReference>
<dbReference type="GO" id="GO:0006508">
    <property type="term" value="P:proteolysis"/>
    <property type="evidence" value="ECO:0007669"/>
    <property type="project" value="InterPro"/>
</dbReference>
<dbReference type="InterPro" id="IPR014721">
    <property type="entry name" value="Ribsml_uS5_D2-typ_fold_subgr"/>
</dbReference>
<dbReference type="GO" id="GO:0004252">
    <property type="term" value="F:serine-type endopeptidase activity"/>
    <property type="evidence" value="ECO:0007669"/>
    <property type="project" value="InterPro"/>
</dbReference>
<evidence type="ECO:0000259" key="1">
    <source>
        <dbReference type="Pfam" id="PF05362"/>
    </source>
</evidence>
<feature type="domain" description="Lon proteolytic" evidence="1">
    <location>
        <begin position="239"/>
        <end position="306"/>
    </location>
</feature>
<name>A0A7Y9S3T6_9ACTN</name>
<evidence type="ECO:0000313" key="3">
    <source>
        <dbReference type="EMBL" id="NYG60514.1"/>
    </source>
</evidence>
<dbReference type="AlphaFoldDB" id="A0A7Y9S3T6"/>
<dbReference type="GO" id="GO:0005524">
    <property type="term" value="F:ATP binding"/>
    <property type="evidence" value="ECO:0007669"/>
    <property type="project" value="InterPro"/>
</dbReference>
<dbReference type="InterPro" id="IPR001478">
    <property type="entry name" value="PDZ"/>
</dbReference>
<dbReference type="SUPFAM" id="SSF54211">
    <property type="entry name" value="Ribosomal protein S5 domain 2-like"/>
    <property type="match status" value="1"/>
</dbReference>
<dbReference type="GO" id="GO:0004176">
    <property type="term" value="F:ATP-dependent peptidase activity"/>
    <property type="evidence" value="ECO:0007669"/>
    <property type="project" value="InterPro"/>
</dbReference>
<dbReference type="RefSeq" id="WP_179503434.1">
    <property type="nucleotide sequence ID" value="NZ_JACCAA010000001.1"/>
</dbReference>
<proteinExistence type="predicted"/>
<dbReference type="Proteomes" id="UP000540656">
    <property type="component" value="Unassembled WGS sequence"/>
</dbReference>
<dbReference type="Gene3D" id="2.30.42.10">
    <property type="match status" value="1"/>
</dbReference>
<dbReference type="InterPro" id="IPR020568">
    <property type="entry name" value="Ribosomal_Su5_D2-typ_SF"/>
</dbReference>
<accession>A0A7Y9S3T6</accession>
<dbReference type="InterPro" id="IPR027065">
    <property type="entry name" value="Lon_Prtase"/>
</dbReference>
<dbReference type="InterPro" id="IPR008269">
    <property type="entry name" value="Lon_proteolytic"/>
</dbReference>
<dbReference type="EMBL" id="JACCAA010000001">
    <property type="protein sequence ID" value="NYG60514.1"/>
    <property type="molecule type" value="Genomic_DNA"/>
</dbReference>
<feature type="domain" description="PDZ" evidence="2">
    <location>
        <begin position="137"/>
        <end position="204"/>
    </location>
</feature>
<protein>
    <submittedName>
        <fullName evidence="3">PDZ domain-containing protein</fullName>
    </submittedName>
</protein>
<dbReference type="SUPFAM" id="SSF50156">
    <property type="entry name" value="PDZ domain-like"/>
    <property type="match status" value="1"/>
</dbReference>
<evidence type="ECO:0000313" key="4">
    <source>
        <dbReference type="Proteomes" id="UP000540656"/>
    </source>
</evidence>
<comment type="caution">
    <text evidence="3">The sequence shown here is derived from an EMBL/GenBank/DDBJ whole genome shotgun (WGS) entry which is preliminary data.</text>
</comment>